<evidence type="ECO:0000313" key="4">
    <source>
        <dbReference type="Proteomes" id="UP000324748"/>
    </source>
</evidence>
<name>A0A5B0R4N8_PUCGR</name>
<protein>
    <submittedName>
        <fullName evidence="3">Uncharacterized protein</fullName>
    </submittedName>
</protein>
<keyword evidence="1" id="KW-0732">Signal</keyword>
<evidence type="ECO:0000313" key="3">
    <source>
        <dbReference type="EMBL" id="KAA1120458.1"/>
    </source>
</evidence>
<dbReference type="Proteomes" id="UP000324748">
    <property type="component" value="Unassembled WGS sequence"/>
</dbReference>
<comment type="caution">
    <text evidence="3">The sequence shown here is derived from an EMBL/GenBank/DDBJ whole genome shotgun (WGS) entry which is preliminary data.</text>
</comment>
<reference evidence="4 5" key="1">
    <citation type="submission" date="2019-05" db="EMBL/GenBank/DDBJ databases">
        <title>Emergence of the Ug99 lineage of the wheat stem rust pathogen through somatic hybridization.</title>
        <authorList>
            <person name="Li F."/>
            <person name="Upadhyaya N.M."/>
            <person name="Sperschneider J."/>
            <person name="Matny O."/>
            <person name="Nguyen-Phuc H."/>
            <person name="Mago R."/>
            <person name="Raley C."/>
            <person name="Miller M.E."/>
            <person name="Silverstein K.A.T."/>
            <person name="Henningsen E."/>
            <person name="Hirsch C.D."/>
            <person name="Visser B."/>
            <person name="Pretorius Z.A."/>
            <person name="Steffenson B.J."/>
            <person name="Schwessinger B."/>
            <person name="Dodds P.N."/>
            <person name="Figueroa M."/>
        </authorList>
    </citation>
    <scope>NUCLEOTIDE SEQUENCE [LARGE SCALE GENOMIC DNA]</scope>
    <source>
        <strain evidence="2">21-0</strain>
        <strain evidence="3 5">Ug99</strain>
    </source>
</reference>
<dbReference type="EMBL" id="VSWC01000131">
    <property type="protein sequence ID" value="KAA1080426.1"/>
    <property type="molecule type" value="Genomic_DNA"/>
</dbReference>
<dbReference type="AlphaFoldDB" id="A0A5B0R4N8"/>
<feature type="signal peptide" evidence="1">
    <location>
        <begin position="1"/>
        <end position="24"/>
    </location>
</feature>
<keyword evidence="4" id="KW-1185">Reference proteome</keyword>
<feature type="chain" id="PRO_5036138053" evidence="1">
    <location>
        <begin position="25"/>
        <end position="108"/>
    </location>
</feature>
<gene>
    <name evidence="2" type="ORF">PGT21_006379</name>
    <name evidence="3" type="ORF">PGTUg99_020664</name>
</gene>
<proteinExistence type="predicted"/>
<dbReference type="EMBL" id="VDEP01000244">
    <property type="protein sequence ID" value="KAA1120458.1"/>
    <property type="molecule type" value="Genomic_DNA"/>
</dbReference>
<accession>A0A5B0R4N8</accession>
<dbReference type="Proteomes" id="UP000325313">
    <property type="component" value="Unassembled WGS sequence"/>
</dbReference>
<organism evidence="3 5">
    <name type="scientific">Puccinia graminis f. sp. tritici</name>
    <dbReference type="NCBI Taxonomy" id="56615"/>
    <lineage>
        <taxon>Eukaryota</taxon>
        <taxon>Fungi</taxon>
        <taxon>Dikarya</taxon>
        <taxon>Basidiomycota</taxon>
        <taxon>Pucciniomycotina</taxon>
        <taxon>Pucciniomycetes</taxon>
        <taxon>Pucciniales</taxon>
        <taxon>Pucciniaceae</taxon>
        <taxon>Puccinia</taxon>
    </lineage>
</organism>
<evidence type="ECO:0000313" key="5">
    <source>
        <dbReference type="Proteomes" id="UP000325313"/>
    </source>
</evidence>
<evidence type="ECO:0000313" key="2">
    <source>
        <dbReference type="EMBL" id="KAA1080426.1"/>
    </source>
</evidence>
<evidence type="ECO:0000256" key="1">
    <source>
        <dbReference type="SAM" id="SignalP"/>
    </source>
</evidence>
<sequence>MQVFWKFALLASLNSQFFSAVVRGGLHPLVEVSLPLKDEEGSEKPVLEPLDLFGHDRSNKPPPIVKNSCKIEDEKTIEPASKRPKGHPVFNPPKHIILDQVIQLTLFL</sequence>